<reference evidence="1 2" key="1">
    <citation type="submission" date="2022-01" db="EMBL/GenBank/DDBJ databases">
        <title>Whole genome-based taxonomy of the Shewanellaceae.</title>
        <authorList>
            <person name="Martin-Rodriguez A.J."/>
        </authorList>
    </citation>
    <scope>NUCLEOTIDE SEQUENCE [LARGE SCALE GENOMIC DNA]</scope>
    <source>
        <strain evidence="1 2">DSM 21332</strain>
    </source>
</reference>
<gene>
    <name evidence="1" type="ORF">L2725_01285</name>
</gene>
<organism evidence="1 2">
    <name type="scientific">Shewanella corallii</name>
    <dbReference type="NCBI Taxonomy" id="560080"/>
    <lineage>
        <taxon>Bacteria</taxon>
        <taxon>Pseudomonadati</taxon>
        <taxon>Pseudomonadota</taxon>
        <taxon>Gammaproteobacteria</taxon>
        <taxon>Alteromonadales</taxon>
        <taxon>Shewanellaceae</taxon>
        <taxon>Shewanella</taxon>
    </lineage>
</organism>
<keyword evidence="2" id="KW-1185">Reference proteome</keyword>
<dbReference type="EMBL" id="JAKIKT010000001">
    <property type="protein sequence ID" value="MCL2912426.1"/>
    <property type="molecule type" value="Genomic_DNA"/>
</dbReference>
<proteinExistence type="predicted"/>
<comment type="caution">
    <text evidence="1">The sequence shown here is derived from an EMBL/GenBank/DDBJ whole genome shotgun (WGS) entry which is preliminary data.</text>
</comment>
<dbReference type="Proteomes" id="UP001202831">
    <property type="component" value="Unassembled WGS sequence"/>
</dbReference>
<name>A0ABT0N1X2_9GAMM</name>
<sequence>MLTLSNINQATPAYSLLLDALHKKFPDYDLEGLIETIKGFMNNELTQKEKKIISTLLDSLGIKAEADELKKIYGHWQTFTAPISAFTELKEWSVDWDTSKAISGSGDVNLKLSAAADTRIQVWNKQAASTELLDIPESDVIVNHEVTAGYTATGSAAFSSGYATASIGIDHAREIEFDRFFQYPADKPTYSVLLDAFDDALLVWDLKQVNKALAPCANGSHCQGLRQLSLRTHGKFAFNGALGFGHAWSKTGDGHFADVSAGLNLTAGLSKTFEHTGNIHIEISKPSGVNPAGIRATVKLTDTTTESLSLKINANAEVKGLDQVARKYIVPLLGDADELVAKLEEWSSPADKLMQEVTDEVQAQWYGELVKLVFGESSSNQVYNQLVSTELKKIIDRYAQDPKADSRVLANRVTSKLAETFELDISDASIASIANTLTTELTAQFDSWKSKLDAEIDQFISQQQGKITDALAPLERLGVNVKALAGQTDAAINDRVQYAISQYQEFKETVLKALEKSANIQVGLALAFEQSSTTFNQNALIIDFIDSQHPLSNSLYSALILGKNKQFALLLDEAQQEGVISVPQDSINARYSTARSLSFNLDFAGISLSYVKNINTQLDLAVDNLGNIKLKGKVEANSTFSNFFNKETRQASMALSYDLANASIDKEQFASFAFHYSNIDRKKHSKGEMEKLLRSLTLPDSDINIVSEPMADIVDADDIRSHLDWYQSQLSTSKFTTSTLDVFVGDSKLLIEVLNQAVPKYAFTLAMDRVLELGNSTETKNALTLAHAYRDAVDRSMSLAESLNQLGDETGMDNRDVRRIVKKSKRYGRDFDRATDKAFDKYVKPAKRLYLKANAMEELIVILQQVLGRIDQIKSYGLPPSELEEQLSQLLQDVNERLGDSLGAWTEVNGVFMDWLNGGIDKSLVAFLSILFSLAGTPKGFIRVTLTLSDANDNKVIRVIS</sequence>
<evidence type="ECO:0000313" key="2">
    <source>
        <dbReference type="Proteomes" id="UP001202831"/>
    </source>
</evidence>
<protein>
    <submittedName>
        <fullName evidence="1">Uncharacterized protein</fullName>
    </submittedName>
</protein>
<accession>A0ABT0N1X2</accession>
<dbReference type="RefSeq" id="WP_249247248.1">
    <property type="nucleotide sequence ID" value="NZ_JAKIKT010000001.1"/>
</dbReference>
<evidence type="ECO:0000313" key="1">
    <source>
        <dbReference type="EMBL" id="MCL2912426.1"/>
    </source>
</evidence>